<evidence type="ECO:0000256" key="7">
    <source>
        <dbReference type="ARBA" id="ARBA00034808"/>
    </source>
</evidence>
<dbReference type="GO" id="GO:0005737">
    <property type="term" value="C:cytoplasm"/>
    <property type="evidence" value="ECO:0007669"/>
    <property type="project" value="TreeGrafter"/>
</dbReference>
<evidence type="ECO:0000256" key="1">
    <source>
        <dbReference type="ARBA" id="ARBA00005446"/>
    </source>
</evidence>
<keyword evidence="12" id="KW-1185">Reference proteome</keyword>
<feature type="region of interest" description="Disordered" evidence="8">
    <location>
        <begin position="647"/>
        <end position="772"/>
    </location>
</feature>
<dbReference type="PANTHER" id="PTHR13710:SF105">
    <property type="entry name" value="ATP-DEPENDENT DNA HELICASE Q1"/>
    <property type="match status" value="1"/>
</dbReference>
<feature type="domain" description="Helicase C-terminal" evidence="10">
    <location>
        <begin position="265"/>
        <end position="427"/>
    </location>
</feature>
<feature type="region of interest" description="Disordered" evidence="8">
    <location>
        <begin position="396"/>
        <end position="424"/>
    </location>
</feature>
<dbReference type="Pfam" id="PF00270">
    <property type="entry name" value="DEAD"/>
    <property type="match status" value="1"/>
</dbReference>
<dbReference type="EMBL" id="MNAD01001319">
    <property type="protein sequence ID" value="OJT06326.1"/>
    <property type="molecule type" value="Genomic_DNA"/>
</dbReference>
<comment type="caution">
    <text evidence="11">The sequence shown here is derived from an EMBL/GenBank/DDBJ whole genome shotgun (WGS) entry which is preliminary data.</text>
</comment>
<dbReference type="STRING" id="154538.A0A1M2VFK1"/>
<dbReference type="OrthoDB" id="2793272at2759"/>
<dbReference type="InterPro" id="IPR011545">
    <property type="entry name" value="DEAD/DEAH_box_helicase_dom"/>
</dbReference>
<dbReference type="GO" id="GO:0043138">
    <property type="term" value="F:3'-5' DNA helicase activity"/>
    <property type="evidence" value="ECO:0007669"/>
    <property type="project" value="UniProtKB-EC"/>
</dbReference>
<dbReference type="AlphaFoldDB" id="A0A1M2VFK1"/>
<organism evidence="11 12">
    <name type="scientific">Trametes pubescens</name>
    <name type="common">White-rot fungus</name>
    <dbReference type="NCBI Taxonomy" id="154538"/>
    <lineage>
        <taxon>Eukaryota</taxon>
        <taxon>Fungi</taxon>
        <taxon>Dikarya</taxon>
        <taxon>Basidiomycota</taxon>
        <taxon>Agaricomycotina</taxon>
        <taxon>Agaricomycetes</taxon>
        <taxon>Polyporales</taxon>
        <taxon>Polyporaceae</taxon>
        <taxon>Trametes</taxon>
    </lineage>
</organism>
<feature type="compositionally biased region" description="Acidic residues" evidence="8">
    <location>
        <begin position="694"/>
        <end position="706"/>
    </location>
</feature>
<dbReference type="PROSITE" id="PS51194">
    <property type="entry name" value="HELICASE_CTER"/>
    <property type="match status" value="1"/>
</dbReference>
<dbReference type="Proteomes" id="UP000184267">
    <property type="component" value="Unassembled WGS sequence"/>
</dbReference>
<dbReference type="GO" id="GO:0005524">
    <property type="term" value="F:ATP binding"/>
    <property type="evidence" value="ECO:0007669"/>
    <property type="project" value="UniProtKB-KW"/>
</dbReference>
<reference evidence="11 12" key="1">
    <citation type="submission" date="2016-10" db="EMBL/GenBank/DDBJ databases">
        <title>Genome sequence of the basidiomycete white-rot fungus Trametes pubescens.</title>
        <authorList>
            <person name="Makela M.R."/>
            <person name="Granchi Z."/>
            <person name="Peng M."/>
            <person name="De Vries R.P."/>
            <person name="Grigoriev I."/>
            <person name="Riley R."/>
            <person name="Hilden K."/>
        </authorList>
    </citation>
    <scope>NUCLEOTIDE SEQUENCE [LARGE SCALE GENOMIC DNA]</scope>
    <source>
        <strain evidence="11 12">FBCC735</strain>
    </source>
</reference>
<dbReference type="PROSITE" id="PS51192">
    <property type="entry name" value="HELICASE_ATP_BIND_1"/>
    <property type="match status" value="1"/>
</dbReference>
<evidence type="ECO:0000259" key="10">
    <source>
        <dbReference type="PROSITE" id="PS51194"/>
    </source>
</evidence>
<dbReference type="PANTHER" id="PTHR13710">
    <property type="entry name" value="DNA HELICASE RECQ FAMILY MEMBER"/>
    <property type="match status" value="1"/>
</dbReference>
<feature type="region of interest" description="Disordered" evidence="8">
    <location>
        <begin position="488"/>
        <end position="520"/>
    </location>
</feature>
<dbReference type="Pfam" id="PF00271">
    <property type="entry name" value="Helicase_C"/>
    <property type="match status" value="1"/>
</dbReference>
<dbReference type="SUPFAM" id="SSF52540">
    <property type="entry name" value="P-loop containing nucleoside triphosphate hydrolases"/>
    <property type="match status" value="1"/>
</dbReference>
<protein>
    <recommendedName>
        <fullName evidence="7">DNA 3'-5' helicase</fullName>
        <ecNumber evidence="7">5.6.2.4</ecNumber>
    </recommendedName>
</protein>
<evidence type="ECO:0000259" key="9">
    <source>
        <dbReference type="PROSITE" id="PS51192"/>
    </source>
</evidence>
<dbReference type="OMA" id="IFCETIN"/>
<dbReference type="SMART" id="SM00487">
    <property type="entry name" value="DEXDc"/>
    <property type="match status" value="1"/>
</dbReference>
<accession>A0A1M2VFK1</accession>
<sequence>MSPPPFRFATTEGAQLCRQIVEQKLHYDPHDYVVEGVCRVLDGRDLLAVTPTGSGKTSFLIVYLAVMNAILEDSQLCPSARFPKNPAMIVVIPTKSLELDMEPKFSKAGITALVINKDTMNEARCRKPPVDLWEKAAAPEVQAILLSPEQLRTKGYSGLMENDTFQRRIVAMGVDEAHLLDEWGDPSFRPAFKQIGHARARLSGRAALIALTATLRHGAAMRSVCEFLGLIEGQFHFIRRSNIRYDIRLEFRTVSSGARSTTFPELDWVLDEGRRVIVFCRTIALGFRVAVYLWRRAKGLPDRDERIRLYNALNASSYNCATLALLRDDHRSRVTIATDTLAVGIDAPNTDDVVLYEHELPNNTDTIVQKIGRIRDGTMRGSRGIVYLPRNAEEQARKLLSSPSNPPPRKCAKTAPPRTSLRSTDIDTSTARLILASCKITELNILYDNPPEDPPCQCSGCREKPRPVRPIHCLCCGCTSAVTIASKSMAGDPPGSSGKACEESEVSSGTDSASHASAVPAPLYQEKQSMKKVERLTKKMREHAKDVFCKFRRRIWWNEDALKAELHPSEDFFPELLMDVVLDDFYALTDVASLDVTLMDFALLRDHHTALLDIISTLRVEFATMRAEARAAANERRRATLRAQKEVAIARGEQPGGLPGWRRPRQSKVGEGAGRQSDAAGPLNDDSEAGQLEMDSDLDDWEEGDSGESGSGESGYERTISDGASLVLRIPGGRMSAPGSESRGRVGTIRIPGGRMHSNGLDGRGSSTSETQ</sequence>
<name>A0A1M2VFK1_TRAPU</name>
<evidence type="ECO:0000256" key="8">
    <source>
        <dbReference type="SAM" id="MobiDB-lite"/>
    </source>
</evidence>
<gene>
    <name evidence="11" type="ORF">TRAPUB_2788</name>
</gene>
<dbReference type="InterPro" id="IPR001650">
    <property type="entry name" value="Helicase_C-like"/>
</dbReference>
<evidence type="ECO:0000313" key="12">
    <source>
        <dbReference type="Proteomes" id="UP000184267"/>
    </source>
</evidence>
<dbReference type="GO" id="GO:0005694">
    <property type="term" value="C:chromosome"/>
    <property type="evidence" value="ECO:0007669"/>
    <property type="project" value="TreeGrafter"/>
</dbReference>
<dbReference type="GO" id="GO:0009378">
    <property type="term" value="F:four-way junction helicase activity"/>
    <property type="evidence" value="ECO:0007669"/>
    <property type="project" value="TreeGrafter"/>
</dbReference>
<dbReference type="GO" id="GO:0000724">
    <property type="term" value="P:double-strand break repair via homologous recombination"/>
    <property type="evidence" value="ECO:0007669"/>
    <property type="project" value="TreeGrafter"/>
</dbReference>
<dbReference type="Gene3D" id="3.40.50.300">
    <property type="entry name" value="P-loop containing nucleotide triphosphate hydrolases"/>
    <property type="match status" value="2"/>
</dbReference>
<keyword evidence="3" id="KW-0067">ATP-binding</keyword>
<evidence type="ECO:0000256" key="5">
    <source>
        <dbReference type="ARBA" id="ARBA00023235"/>
    </source>
</evidence>
<keyword evidence="5" id="KW-0413">Isomerase</keyword>
<comment type="similarity">
    <text evidence="1">Belongs to the helicase family. RecQ subfamily.</text>
</comment>
<evidence type="ECO:0000313" key="11">
    <source>
        <dbReference type="EMBL" id="OJT06326.1"/>
    </source>
</evidence>
<dbReference type="GO" id="GO:0003677">
    <property type="term" value="F:DNA binding"/>
    <property type="evidence" value="ECO:0007669"/>
    <property type="project" value="UniProtKB-KW"/>
</dbReference>
<dbReference type="EC" id="5.6.2.4" evidence="7"/>
<keyword evidence="4" id="KW-0238">DNA-binding</keyword>
<evidence type="ECO:0000256" key="4">
    <source>
        <dbReference type="ARBA" id="ARBA00023125"/>
    </source>
</evidence>
<comment type="catalytic activity">
    <reaction evidence="6">
        <text>Couples ATP hydrolysis with the unwinding of duplex DNA by translocating in the 3'-5' direction.</text>
        <dbReference type="EC" id="5.6.2.4"/>
    </reaction>
</comment>
<proteinExistence type="inferred from homology"/>
<keyword evidence="2" id="KW-0547">Nucleotide-binding</keyword>
<dbReference type="InterPro" id="IPR014001">
    <property type="entry name" value="Helicase_ATP-bd"/>
</dbReference>
<evidence type="ECO:0000256" key="3">
    <source>
        <dbReference type="ARBA" id="ARBA00022840"/>
    </source>
</evidence>
<evidence type="ECO:0000256" key="6">
    <source>
        <dbReference type="ARBA" id="ARBA00034617"/>
    </source>
</evidence>
<keyword evidence="11" id="KW-0347">Helicase</keyword>
<dbReference type="InterPro" id="IPR027417">
    <property type="entry name" value="P-loop_NTPase"/>
</dbReference>
<feature type="domain" description="Helicase ATP-binding" evidence="9">
    <location>
        <begin position="37"/>
        <end position="215"/>
    </location>
</feature>
<evidence type="ECO:0000256" key="2">
    <source>
        <dbReference type="ARBA" id="ARBA00022741"/>
    </source>
</evidence>
<keyword evidence="11" id="KW-0378">Hydrolase</keyword>
<feature type="compositionally biased region" description="Polar residues" evidence="8">
    <location>
        <begin position="506"/>
        <end position="515"/>
    </location>
</feature>